<dbReference type="GO" id="GO:0030425">
    <property type="term" value="C:dendrite"/>
    <property type="evidence" value="ECO:0007669"/>
    <property type="project" value="TreeGrafter"/>
</dbReference>
<comment type="subcellular location">
    <subcellularLocation>
        <location evidence="1 8">Cell membrane</location>
        <topology evidence="1 8">Multi-pass membrane protein</topology>
    </subcellularLocation>
</comment>
<feature type="transmembrane region" description="Helical" evidence="8">
    <location>
        <begin position="156"/>
        <end position="179"/>
    </location>
</feature>
<dbReference type="GO" id="GO:0050909">
    <property type="term" value="P:sensory perception of taste"/>
    <property type="evidence" value="ECO:0007669"/>
    <property type="project" value="InterPro"/>
</dbReference>
<gene>
    <name evidence="10" type="primary">LOC106750294</name>
</gene>
<dbReference type="GO" id="GO:0043025">
    <property type="term" value="C:neuronal cell body"/>
    <property type="evidence" value="ECO:0007669"/>
    <property type="project" value="TreeGrafter"/>
</dbReference>
<dbReference type="GO" id="GO:0005886">
    <property type="term" value="C:plasma membrane"/>
    <property type="evidence" value="ECO:0007669"/>
    <property type="project" value="UniProtKB-SubCell"/>
</dbReference>
<dbReference type="InterPro" id="IPR013604">
    <property type="entry name" value="7TM_chemorcpt"/>
</dbReference>
<comment type="function">
    <text evidence="8">Gustatory receptor which mediates acceptance or avoidance behavior, depending on its substrates.</text>
</comment>
<evidence type="ECO:0000256" key="3">
    <source>
        <dbReference type="ARBA" id="ARBA00022692"/>
    </source>
</evidence>
<keyword evidence="6 8" id="KW-0675">Receptor</keyword>
<reference evidence="10" key="1">
    <citation type="submission" date="2025-08" db="UniProtKB">
        <authorList>
            <consortium name="RefSeq"/>
        </authorList>
    </citation>
    <scope>IDENTIFICATION</scope>
</reference>
<feature type="transmembrane region" description="Helical" evidence="8">
    <location>
        <begin position="36"/>
        <end position="56"/>
    </location>
</feature>
<protein>
    <recommendedName>
        <fullName evidence="8">Gustatory receptor</fullName>
    </recommendedName>
</protein>
<dbReference type="OrthoDB" id="10037617at2759"/>
<evidence type="ECO:0000256" key="7">
    <source>
        <dbReference type="ARBA" id="ARBA00023224"/>
    </source>
</evidence>
<dbReference type="GO" id="GO:0030424">
    <property type="term" value="C:axon"/>
    <property type="evidence" value="ECO:0007669"/>
    <property type="project" value="TreeGrafter"/>
</dbReference>
<proteinExistence type="inferred from homology"/>
<keyword evidence="3 8" id="KW-0812">Transmembrane</keyword>
<dbReference type="AlphaFoldDB" id="A0A6P3Y524"/>
<comment type="caution">
    <text evidence="8">Lacks conserved residue(s) required for the propagation of feature annotation.</text>
</comment>
<keyword evidence="7 8" id="KW-0807">Transducer</keyword>
<dbReference type="PANTHER" id="PTHR21143">
    <property type="entry name" value="INVERTEBRATE GUSTATORY RECEPTOR"/>
    <property type="match status" value="1"/>
</dbReference>
<keyword evidence="2 8" id="KW-1003">Cell membrane</keyword>
<accession>A0A6P3Y524</accession>
<keyword evidence="9" id="KW-1185">Reference proteome</keyword>
<evidence type="ECO:0000256" key="2">
    <source>
        <dbReference type="ARBA" id="ARBA00022475"/>
    </source>
</evidence>
<feature type="transmembrane region" description="Helical" evidence="8">
    <location>
        <begin position="331"/>
        <end position="358"/>
    </location>
</feature>
<dbReference type="GO" id="GO:0007165">
    <property type="term" value="P:signal transduction"/>
    <property type="evidence" value="ECO:0007669"/>
    <property type="project" value="UniProtKB-KW"/>
</dbReference>
<dbReference type="PANTHER" id="PTHR21143:SF133">
    <property type="entry name" value="GUSTATORY AND PHEROMONE RECEPTOR 32A-RELATED"/>
    <property type="match status" value="1"/>
</dbReference>
<evidence type="ECO:0000256" key="6">
    <source>
        <dbReference type="ARBA" id="ARBA00023170"/>
    </source>
</evidence>
<keyword evidence="4 8" id="KW-1133">Transmembrane helix</keyword>
<evidence type="ECO:0000313" key="9">
    <source>
        <dbReference type="Proteomes" id="UP000515204"/>
    </source>
</evidence>
<evidence type="ECO:0000256" key="1">
    <source>
        <dbReference type="ARBA" id="ARBA00004651"/>
    </source>
</evidence>
<dbReference type="RefSeq" id="XP_014486021.1">
    <property type="nucleotide sequence ID" value="XM_014630535.1"/>
</dbReference>
<name>A0A6P3Y524_DINQU</name>
<evidence type="ECO:0000256" key="5">
    <source>
        <dbReference type="ARBA" id="ARBA00023136"/>
    </source>
</evidence>
<dbReference type="GO" id="GO:0008049">
    <property type="term" value="P:male courtship behavior"/>
    <property type="evidence" value="ECO:0007669"/>
    <property type="project" value="TreeGrafter"/>
</dbReference>
<dbReference type="GO" id="GO:0007635">
    <property type="term" value="P:chemosensory behavior"/>
    <property type="evidence" value="ECO:0007669"/>
    <property type="project" value="TreeGrafter"/>
</dbReference>
<dbReference type="GeneID" id="106750294"/>
<evidence type="ECO:0000256" key="8">
    <source>
        <dbReference type="RuleBase" id="RU363108"/>
    </source>
</evidence>
<organism evidence="9 10">
    <name type="scientific">Dinoponera quadriceps</name>
    <name type="common">South American ant</name>
    <dbReference type="NCBI Taxonomy" id="609295"/>
    <lineage>
        <taxon>Eukaryota</taxon>
        <taxon>Metazoa</taxon>
        <taxon>Ecdysozoa</taxon>
        <taxon>Arthropoda</taxon>
        <taxon>Hexapoda</taxon>
        <taxon>Insecta</taxon>
        <taxon>Pterygota</taxon>
        <taxon>Neoptera</taxon>
        <taxon>Endopterygota</taxon>
        <taxon>Hymenoptera</taxon>
        <taxon>Apocrita</taxon>
        <taxon>Aculeata</taxon>
        <taxon>Formicoidea</taxon>
        <taxon>Formicidae</taxon>
        <taxon>Ponerinae</taxon>
        <taxon>Ponerini</taxon>
        <taxon>Dinoponera</taxon>
    </lineage>
</organism>
<evidence type="ECO:0000313" key="10">
    <source>
        <dbReference type="RefSeq" id="XP_014486021.1"/>
    </source>
</evidence>
<dbReference type="KEGG" id="dqu:106750294"/>
<dbReference type="Pfam" id="PF08395">
    <property type="entry name" value="7tm_7"/>
    <property type="match status" value="1"/>
</dbReference>
<dbReference type="Proteomes" id="UP000515204">
    <property type="component" value="Unplaced"/>
</dbReference>
<keyword evidence="5 8" id="KW-0472">Membrane</keyword>
<evidence type="ECO:0000256" key="4">
    <source>
        <dbReference type="ARBA" id="ARBA00022989"/>
    </source>
</evidence>
<feature type="transmembrane region" description="Helical" evidence="8">
    <location>
        <begin position="123"/>
        <end position="144"/>
    </location>
</feature>
<comment type="similarity">
    <text evidence="8">Belongs to the insect chemoreceptor superfamily. Gustatory receptor (GR) family.</text>
</comment>
<sequence>MVTLSDIRPLLHIARIFGCGLYVVGEDDIVTMKYSAFYTAFFTLLYGTVCVTNFYALTKEDALGPRLLALTVARTGLSYTCVFVDIALTSWYEWKVRAALSQLRVFDRATKYKEHAKTYTVRYISWILSFVIMAFWSTAGYLTFRCEPKDPLFNGLTYAFINTTLSMQLLRFISLSFLLRERFRRLCEILLLPEDGKIMVVDRSARQLRLQEVWWLHSCLANATELINSVYGVQLLLWIAGGSFNTLTRIYTINEHTSLSTFLIARETMMVSACATNLLLITTVCHSIAGQANHVGKIAFSPSSAIVAKRNFAQDYGVDAATYFQLHKVHFFAAFGLILIDLPLLLSITSGITTYLVILHTANS</sequence>